<dbReference type="EMBL" id="JANJYJ010000010">
    <property type="protein sequence ID" value="KAK3185069.1"/>
    <property type="molecule type" value="Genomic_DNA"/>
</dbReference>
<feature type="domain" description="RNase H type-1" evidence="1">
    <location>
        <begin position="40"/>
        <end position="100"/>
    </location>
</feature>
<protein>
    <recommendedName>
        <fullName evidence="1">RNase H type-1 domain-containing protein</fullName>
    </recommendedName>
</protein>
<proteinExistence type="predicted"/>
<reference evidence="2" key="1">
    <citation type="journal article" date="2023" name="Plant J.">
        <title>Genome sequences and population genomics provide insights into the demographic history, inbreeding, and mutation load of two 'living fossil' tree species of Dipteronia.</title>
        <authorList>
            <person name="Feng Y."/>
            <person name="Comes H.P."/>
            <person name="Chen J."/>
            <person name="Zhu S."/>
            <person name="Lu R."/>
            <person name="Zhang X."/>
            <person name="Li P."/>
            <person name="Qiu J."/>
            <person name="Olsen K.M."/>
            <person name="Qiu Y."/>
        </authorList>
    </citation>
    <scope>NUCLEOTIDE SEQUENCE</scope>
    <source>
        <strain evidence="2">NBL</strain>
    </source>
</reference>
<dbReference type="SUPFAM" id="SSF53098">
    <property type="entry name" value="Ribonuclease H-like"/>
    <property type="match status" value="1"/>
</dbReference>
<dbReference type="InterPro" id="IPR036397">
    <property type="entry name" value="RNaseH_sf"/>
</dbReference>
<dbReference type="InterPro" id="IPR012337">
    <property type="entry name" value="RNaseH-like_sf"/>
</dbReference>
<dbReference type="CDD" id="cd06222">
    <property type="entry name" value="RNase_H_like"/>
    <property type="match status" value="1"/>
</dbReference>
<accession>A0AAD9ZPN8</accession>
<dbReference type="Gene3D" id="3.30.420.10">
    <property type="entry name" value="Ribonuclease H-like superfamily/Ribonuclease H"/>
    <property type="match status" value="1"/>
</dbReference>
<organism evidence="2 3">
    <name type="scientific">Dipteronia sinensis</name>
    <dbReference type="NCBI Taxonomy" id="43782"/>
    <lineage>
        <taxon>Eukaryota</taxon>
        <taxon>Viridiplantae</taxon>
        <taxon>Streptophyta</taxon>
        <taxon>Embryophyta</taxon>
        <taxon>Tracheophyta</taxon>
        <taxon>Spermatophyta</taxon>
        <taxon>Magnoliopsida</taxon>
        <taxon>eudicotyledons</taxon>
        <taxon>Gunneridae</taxon>
        <taxon>Pentapetalae</taxon>
        <taxon>rosids</taxon>
        <taxon>malvids</taxon>
        <taxon>Sapindales</taxon>
        <taxon>Sapindaceae</taxon>
        <taxon>Hippocastanoideae</taxon>
        <taxon>Acereae</taxon>
        <taxon>Dipteronia</taxon>
    </lineage>
</organism>
<comment type="caution">
    <text evidence="2">The sequence shown here is derived from an EMBL/GenBank/DDBJ whole genome shotgun (WGS) entry which is preliminary data.</text>
</comment>
<gene>
    <name evidence="2" type="ORF">Dsin_032355</name>
</gene>
<keyword evidence="3" id="KW-1185">Reference proteome</keyword>
<sequence length="114" mass="12766">MVLCIFSYFVGFQDSISSELLAINKACFLCSSNTDLQELEIEIVSDSSTAVSWINSDSFGSIVHVEMVYKIREFMRSHGRMRVSFSSRASNSFADNLAKKGSNREGDFVQWGNS</sequence>
<evidence type="ECO:0000313" key="2">
    <source>
        <dbReference type="EMBL" id="KAK3185069.1"/>
    </source>
</evidence>
<dbReference type="Pfam" id="PF13456">
    <property type="entry name" value="RVT_3"/>
    <property type="match status" value="1"/>
</dbReference>
<dbReference type="AlphaFoldDB" id="A0AAD9ZPN8"/>
<dbReference type="InterPro" id="IPR044730">
    <property type="entry name" value="RNase_H-like_dom_plant"/>
</dbReference>
<evidence type="ECO:0000259" key="1">
    <source>
        <dbReference type="Pfam" id="PF13456"/>
    </source>
</evidence>
<evidence type="ECO:0000313" key="3">
    <source>
        <dbReference type="Proteomes" id="UP001281410"/>
    </source>
</evidence>
<dbReference type="GO" id="GO:0004523">
    <property type="term" value="F:RNA-DNA hybrid ribonuclease activity"/>
    <property type="evidence" value="ECO:0007669"/>
    <property type="project" value="InterPro"/>
</dbReference>
<dbReference type="InterPro" id="IPR002156">
    <property type="entry name" value="RNaseH_domain"/>
</dbReference>
<dbReference type="GO" id="GO:0003676">
    <property type="term" value="F:nucleic acid binding"/>
    <property type="evidence" value="ECO:0007669"/>
    <property type="project" value="InterPro"/>
</dbReference>
<name>A0AAD9ZPN8_9ROSI</name>
<dbReference type="Proteomes" id="UP001281410">
    <property type="component" value="Unassembled WGS sequence"/>
</dbReference>